<accession>A0A2G9WSS4</accession>
<dbReference type="PANTHER" id="PTHR46438">
    <property type="entry name" value="ALPHA/BETA-HYDROLASES SUPERFAMILY PROTEIN"/>
    <property type="match status" value="1"/>
</dbReference>
<evidence type="ECO:0000313" key="2">
    <source>
        <dbReference type="EMBL" id="PIO97768.1"/>
    </source>
</evidence>
<gene>
    <name evidence="2" type="ORF">CJ014_19005</name>
</gene>
<dbReference type="Proteomes" id="UP000231070">
    <property type="component" value="Unassembled WGS sequence"/>
</dbReference>
<evidence type="ECO:0000259" key="1">
    <source>
        <dbReference type="Pfam" id="PF00561"/>
    </source>
</evidence>
<dbReference type="InterPro" id="IPR029058">
    <property type="entry name" value="AB_hydrolase_fold"/>
</dbReference>
<sequence length="300" mass="31383">MYESSISESDYAGSVCPCPPGGEPPICGHPRIRSELRLSSSSSAVFEVRLHHSGGNGAPLLLAHGFGADRRTFTANQPALSEVADVWSLDLPGHGASPWADGATPTAAAFADAILRALDDVGIGRVDIVGHSLGGAVSGVFAARHPDRVRSLTALAASGLGRPVPRVFVETLPTLTDIEATEHLLQRLFVRKSLASRRLALYMLDELEKPGRRAALSRIASEMTAISAEADAAFRAVAGAGLPRLVVWGAGDAVNPLDEERLAAVGGERFVIPEVGHLPHVEAAVAVNRRLPAFLAGLPA</sequence>
<feature type="domain" description="AB hydrolase-1" evidence="1">
    <location>
        <begin position="59"/>
        <end position="283"/>
    </location>
</feature>
<dbReference type="EMBL" id="NQVN01000015">
    <property type="protein sequence ID" value="PIO97768.1"/>
    <property type="molecule type" value="Genomic_DNA"/>
</dbReference>
<dbReference type="OrthoDB" id="9804723at2"/>
<evidence type="ECO:0000313" key="3">
    <source>
        <dbReference type="Proteomes" id="UP000231070"/>
    </source>
</evidence>
<name>A0A2G9WSS4_9HYPH</name>
<keyword evidence="3" id="KW-1185">Reference proteome</keyword>
<reference evidence="2 3" key="1">
    <citation type="submission" date="2017-08" db="EMBL/GenBank/DDBJ databases">
        <title>Pleomorphomonas carboxidotrophicus sp. nov., a new mesophilic hydrogenogenic carboxidotroph.</title>
        <authorList>
            <person name="Esquivel-Elizondo S."/>
            <person name="Krajmalnik-Brown R."/>
            <person name="Maldonado J."/>
        </authorList>
    </citation>
    <scope>NUCLEOTIDE SEQUENCE [LARGE SCALE GENOMIC DNA]</scope>
    <source>
        <strain evidence="2 3">SVCO-16</strain>
    </source>
</reference>
<dbReference type="AlphaFoldDB" id="A0A2G9WSS4"/>
<proteinExistence type="predicted"/>
<protein>
    <recommendedName>
        <fullName evidence="1">AB hydrolase-1 domain-containing protein</fullName>
    </recommendedName>
</protein>
<dbReference type="PRINTS" id="PR00111">
    <property type="entry name" value="ABHYDROLASE"/>
</dbReference>
<dbReference type="SUPFAM" id="SSF53474">
    <property type="entry name" value="alpha/beta-Hydrolases"/>
    <property type="match status" value="1"/>
</dbReference>
<organism evidence="2 3">
    <name type="scientific">Pleomorphomonas carboxyditropha</name>
    <dbReference type="NCBI Taxonomy" id="2023338"/>
    <lineage>
        <taxon>Bacteria</taxon>
        <taxon>Pseudomonadati</taxon>
        <taxon>Pseudomonadota</taxon>
        <taxon>Alphaproteobacteria</taxon>
        <taxon>Hyphomicrobiales</taxon>
        <taxon>Pleomorphomonadaceae</taxon>
        <taxon>Pleomorphomonas</taxon>
    </lineage>
</organism>
<dbReference type="Gene3D" id="3.40.50.1820">
    <property type="entry name" value="alpha/beta hydrolase"/>
    <property type="match status" value="1"/>
</dbReference>
<comment type="caution">
    <text evidence="2">The sequence shown here is derived from an EMBL/GenBank/DDBJ whole genome shotgun (WGS) entry which is preliminary data.</text>
</comment>
<dbReference type="Pfam" id="PF00561">
    <property type="entry name" value="Abhydrolase_1"/>
    <property type="match status" value="1"/>
</dbReference>
<dbReference type="PANTHER" id="PTHR46438:SF11">
    <property type="entry name" value="LIPASE-RELATED"/>
    <property type="match status" value="1"/>
</dbReference>
<dbReference type="InterPro" id="IPR000073">
    <property type="entry name" value="AB_hydrolase_1"/>
</dbReference>